<sequence>MMSRQQQHEPLRTSANGAPHRKLDREGSGRHDSKSHLMRSSSGGFTSAGIILKMAQPIKDTSVGGQTNPTDVVRKLETMIIPARELVQVFAKDVTLGGDELPKGPVHDKRKDLMIDSAISRSHFPEERELERWAPDGGDSDCIELEKFDRKGHRSWDQFETNAALFGVKSTFNEDLYTTKLERGPHMRELEKHASRIAREIEGEDTEDLHLAEERGLYLDEDLEHDEEIKYSAVWRDTDTTVKPFTNVSSRPGSMDTKDLPVCSSTVDDKSSSHIFGGTHLSATAATGELASEYQSNKLLPADANRLDGKRSKDSSGGKDNRILQPENTLPEGVRPLISEDLEGTPSRSRASEPSSSGQGNKSSDGLAPDSTLPSKLPSAPEYANSSQRPGSSTPLTPERVAANSAASAAPGLSPSSSMGSLSSDKSSLNPNAKEFKLNPNAKSFTPLTSPRPPHPPAPDATYYYPNNMGATPGPGLPVGMGFPQAYGGQPVVYNAPPGSSPQGYMHPSGQQELQVDLGRALLALYGYNLR</sequence>
<dbReference type="AlphaFoldDB" id="A0A9R1B610"/>
<feature type="compositionally biased region" description="Pro residues" evidence="1">
    <location>
        <begin position="450"/>
        <end position="459"/>
    </location>
</feature>
<evidence type="ECO:0000256" key="1">
    <source>
        <dbReference type="SAM" id="MobiDB-lite"/>
    </source>
</evidence>
<gene>
    <name evidence="3" type="ORF">TRITD_6Bv1G005090</name>
</gene>
<dbReference type="SMART" id="SM01272">
    <property type="entry name" value="LsmAD"/>
    <property type="match status" value="1"/>
</dbReference>
<dbReference type="InterPro" id="IPR009604">
    <property type="entry name" value="LsmAD_domain"/>
</dbReference>
<protein>
    <recommendedName>
        <fullName evidence="2">LsmAD domain-containing protein</fullName>
    </recommendedName>
</protein>
<dbReference type="PANTHER" id="PTHR12854:SF7">
    <property type="entry name" value="ATAXIN-2 HOMOLOG"/>
    <property type="match status" value="1"/>
</dbReference>
<dbReference type="EMBL" id="LT934122">
    <property type="protein sequence ID" value="VAI52803.1"/>
    <property type="molecule type" value="Genomic_DNA"/>
</dbReference>
<evidence type="ECO:0000259" key="2">
    <source>
        <dbReference type="SMART" id="SM01272"/>
    </source>
</evidence>
<dbReference type="Pfam" id="PF06741">
    <property type="entry name" value="LsmAD"/>
    <property type="match status" value="1"/>
</dbReference>
<dbReference type="GO" id="GO:0003729">
    <property type="term" value="F:mRNA binding"/>
    <property type="evidence" value="ECO:0007669"/>
    <property type="project" value="TreeGrafter"/>
</dbReference>
<dbReference type="InterPro" id="IPR045117">
    <property type="entry name" value="ATXN2-like"/>
</dbReference>
<feature type="compositionally biased region" description="Basic and acidic residues" evidence="1">
    <location>
        <begin position="21"/>
        <end position="35"/>
    </location>
</feature>
<evidence type="ECO:0000313" key="3">
    <source>
        <dbReference type="EMBL" id="VAI52803.1"/>
    </source>
</evidence>
<feature type="compositionally biased region" description="Polar residues" evidence="1">
    <location>
        <begin position="384"/>
        <end position="396"/>
    </location>
</feature>
<accession>A0A9R1B610</accession>
<feature type="compositionally biased region" description="Basic and acidic residues" evidence="1">
    <location>
        <begin position="305"/>
        <end position="322"/>
    </location>
</feature>
<name>A0A9R1B610_TRITD</name>
<dbReference type="PANTHER" id="PTHR12854">
    <property type="entry name" value="ATAXIN 2-RELATED"/>
    <property type="match status" value="1"/>
</dbReference>
<feature type="region of interest" description="Disordered" evidence="1">
    <location>
        <begin position="243"/>
        <end position="262"/>
    </location>
</feature>
<proteinExistence type="predicted"/>
<dbReference type="GO" id="GO:0010494">
    <property type="term" value="C:cytoplasmic stress granule"/>
    <property type="evidence" value="ECO:0007669"/>
    <property type="project" value="TreeGrafter"/>
</dbReference>
<feature type="compositionally biased region" description="Basic and acidic residues" evidence="1">
    <location>
        <begin position="1"/>
        <end position="11"/>
    </location>
</feature>
<feature type="region of interest" description="Disordered" evidence="1">
    <location>
        <begin position="1"/>
        <end position="44"/>
    </location>
</feature>
<dbReference type="Proteomes" id="UP000324705">
    <property type="component" value="Chromosome 6B"/>
</dbReference>
<organism evidence="3 4">
    <name type="scientific">Triticum turgidum subsp. durum</name>
    <name type="common">Durum wheat</name>
    <name type="synonym">Triticum durum</name>
    <dbReference type="NCBI Taxonomy" id="4567"/>
    <lineage>
        <taxon>Eukaryota</taxon>
        <taxon>Viridiplantae</taxon>
        <taxon>Streptophyta</taxon>
        <taxon>Embryophyta</taxon>
        <taxon>Tracheophyta</taxon>
        <taxon>Spermatophyta</taxon>
        <taxon>Magnoliopsida</taxon>
        <taxon>Liliopsida</taxon>
        <taxon>Poales</taxon>
        <taxon>Poaceae</taxon>
        <taxon>BOP clade</taxon>
        <taxon>Pooideae</taxon>
        <taxon>Triticodae</taxon>
        <taxon>Triticeae</taxon>
        <taxon>Triticinae</taxon>
        <taxon>Triticum</taxon>
    </lineage>
</organism>
<feature type="domain" description="LsmAD" evidence="2">
    <location>
        <begin position="166"/>
        <end position="237"/>
    </location>
</feature>
<evidence type="ECO:0000313" key="4">
    <source>
        <dbReference type="Proteomes" id="UP000324705"/>
    </source>
</evidence>
<keyword evidence="4" id="KW-1185">Reference proteome</keyword>
<feature type="compositionally biased region" description="Low complexity" evidence="1">
    <location>
        <begin position="402"/>
        <end position="432"/>
    </location>
</feature>
<feature type="region of interest" description="Disordered" evidence="1">
    <location>
        <begin position="301"/>
        <end position="464"/>
    </location>
</feature>
<feature type="compositionally biased region" description="Low complexity" evidence="1">
    <location>
        <begin position="346"/>
        <end position="357"/>
    </location>
</feature>
<feature type="compositionally biased region" description="Polar residues" evidence="1">
    <location>
        <begin position="243"/>
        <end position="252"/>
    </location>
</feature>
<dbReference type="GO" id="GO:0034063">
    <property type="term" value="P:stress granule assembly"/>
    <property type="evidence" value="ECO:0007669"/>
    <property type="project" value="TreeGrafter"/>
</dbReference>
<reference evidence="3 4" key="1">
    <citation type="submission" date="2017-09" db="EMBL/GenBank/DDBJ databases">
        <authorList>
            <consortium name="International Durum Wheat Genome Sequencing Consortium (IDWGSC)"/>
            <person name="Milanesi L."/>
        </authorList>
    </citation>
    <scope>NUCLEOTIDE SEQUENCE [LARGE SCALE GENOMIC DNA]</scope>
    <source>
        <strain evidence="4">cv. Svevo</strain>
    </source>
</reference>
<dbReference type="Gramene" id="TRITD6Bv1G005090.3">
    <property type="protein sequence ID" value="TRITD6Bv1G005090.3"/>
    <property type="gene ID" value="TRITD6Bv1G005090"/>
</dbReference>